<organism evidence="1 2">
    <name type="scientific">Mytilus coruscus</name>
    <name type="common">Sea mussel</name>
    <dbReference type="NCBI Taxonomy" id="42192"/>
    <lineage>
        <taxon>Eukaryota</taxon>
        <taxon>Metazoa</taxon>
        <taxon>Spiralia</taxon>
        <taxon>Lophotrochozoa</taxon>
        <taxon>Mollusca</taxon>
        <taxon>Bivalvia</taxon>
        <taxon>Autobranchia</taxon>
        <taxon>Pteriomorphia</taxon>
        <taxon>Mytilida</taxon>
        <taxon>Mytiloidea</taxon>
        <taxon>Mytilidae</taxon>
        <taxon>Mytilinae</taxon>
        <taxon>Mytilus</taxon>
    </lineage>
</organism>
<name>A0A6J8C7Y5_MYTCO</name>
<evidence type="ECO:0000313" key="2">
    <source>
        <dbReference type="Proteomes" id="UP000507470"/>
    </source>
</evidence>
<reference evidence="1 2" key="1">
    <citation type="submission" date="2020-06" db="EMBL/GenBank/DDBJ databases">
        <authorList>
            <person name="Li R."/>
            <person name="Bekaert M."/>
        </authorList>
    </citation>
    <scope>NUCLEOTIDE SEQUENCE [LARGE SCALE GENOMIC DNA]</scope>
    <source>
        <strain evidence="2">wild</strain>
    </source>
</reference>
<dbReference type="AlphaFoldDB" id="A0A6J8C7Y5"/>
<evidence type="ECO:0000313" key="1">
    <source>
        <dbReference type="EMBL" id="CAC5390847.1"/>
    </source>
</evidence>
<dbReference type="EMBL" id="CACVKT020004645">
    <property type="protein sequence ID" value="CAC5390847.1"/>
    <property type="molecule type" value="Genomic_DNA"/>
</dbReference>
<proteinExistence type="predicted"/>
<accession>A0A6J8C7Y5</accession>
<dbReference type="Proteomes" id="UP000507470">
    <property type="component" value="Unassembled WGS sequence"/>
</dbReference>
<sequence length="177" mass="19842">MVCLTELISELLQVYCGEQGRDLLGTPLLDAKMADGMWRSNRTMCPVYKIHLNPCCMSRQGAEEKRAHAPTYSHVPGGILLWSPSTATSIGNHADDVHCQAYLPEGLYRLNQNRAFQAVDGRAAYGHIYNGLLRHTVNRFAEKVLGKPLDPSLKTLRVYTGELIGVEYRWEGHSRQS</sequence>
<gene>
    <name evidence="1" type="ORF">MCOR_25923</name>
</gene>
<keyword evidence="2" id="KW-1185">Reference proteome</keyword>
<protein>
    <submittedName>
        <fullName evidence="1">Uncharacterized protein</fullName>
    </submittedName>
</protein>